<dbReference type="Pfam" id="PF00589">
    <property type="entry name" value="Phage_integrase"/>
    <property type="match status" value="1"/>
</dbReference>
<keyword evidence="2" id="KW-0238">DNA-binding</keyword>
<organism evidence="5 6">
    <name type="scientific">Streptococcus agalactiae LMG 14747</name>
    <dbReference type="NCBI Taxonomy" id="1154860"/>
    <lineage>
        <taxon>Bacteria</taxon>
        <taxon>Bacillati</taxon>
        <taxon>Bacillota</taxon>
        <taxon>Bacilli</taxon>
        <taxon>Lactobacillales</taxon>
        <taxon>Streptococcaceae</taxon>
        <taxon>Streptococcus</taxon>
    </lineage>
</organism>
<dbReference type="SUPFAM" id="SSF56349">
    <property type="entry name" value="DNA breaking-rejoining enzymes"/>
    <property type="match status" value="1"/>
</dbReference>
<evidence type="ECO:0000256" key="1">
    <source>
        <dbReference type="ARBA" id="ARBA00008857"/>
    </source>
</evidence>
<comment type="similarity">
    <text evidence="1">Belongs to the 'phage' integrase family.</text>
</comment>
<sequence>MWIEELSDGRYKYFERYKDPYTNKLRRVSTILDKNTPQSRNKASIILQDKIADKISVSNTSQLTYGELLKEYLAQWLPTVKESTKRGYLVSDGHLAKVISDDTIIAKIDKKFVRNILDELQKTKSYSVVAKCRKRLHAVLGYAIQMDYLSTNPTDGVLVPKPKKEYKAEKALFLTSDEVLGLVDKLVGNDEYKVADIVLFMFLTGIRYGELAALTKDKIDLDEKKITIDGTYDFQIKETTTTKTDKSRRTISVSDNVIDIVKRNLKLSTDVVFSNSQGQPINLAYINKRLKIYGDYHTHIFRHSHISFLAEHGVPLKAIMDRVGHSDPKTTLSIYSHTTINMQQLIDNATEKIAPNLPLNSNDM</sequence>
<dbReference type="Proteomes" id="UP000018482">
    <property type="component" value="Unassembled WGS sequence"/>
</dbReference>
<dbReference type="InterPro" id="IPR010998">
    <property type="entry name" value="Integrase_recombinase_N"/>
</dbReference>
<evidence type="ECO:0000259" key="4">
    <source>
        <dbReference type="PROSITE" id="PS51898"/>
    </source>
</evidence>
<dbReference type="InterPro" id="IPR011010">
    <property type="entry name" value="DNA_brk_join_enz"/>
</dbReference>
<dbReference type="GO" id="GO:0015074">
    <property type="term" value="P:DNA integration"/>
    <property type="evidence" value="ECO:0007669"/>
    <property type="project" value="InterPro"/>
</dbReference>
<dbReference type="InterPro" id="IPR050090">
    <property type="entry name" value="Tyrosine_recombinase_XerCD"/>
</dbReference>
<protein>
    <submittedName>
        <fullName evidence="5">Recombinase</fullName>
    </submittedName>
</protein>
<reference evidence="5 6" key="1">
    <citation type="submission" date="2013-05" db="EMBL/GenBank/DDBJ databases">
        <authorList>
            <person name="Richards V.P."/>
            <person name="Durkin S.A.S."/>
            <person name="Kim M."/>
            <person name="Pavinski Bitar P.D."/>
            <person name="Stanhope M.J."/>
            <person name="Town C.D."/>
            <person name="Venter J.C."/>
        </authorList>
    </citation>
    <scope>NUCLEOTIDE SEQUENCE [LARGE SCALE GENOMIC DNA]</scope>
    <source>
        <strain evidence="5 6">LMG 14747</strain>
    </source>
</reference>
<keyword evidence="3" id="KW-0233">DNA recombination</keyword>
<dbReference type="PANTHER" id="PTHR30349:SF64">
    <property type="entry name" value="PROPHAGE INTEGRASE INTD-RELATED"/>
    <property type="match status" value="1"/>
</dbReference>
<accession>V6Z4C1</accession>
<dbReference type="AlphaFoldDB" id="V6Z4C1"/>
<evidence type="ECO:0000313" key="5">
    <source>
        <dbReference type="EMBL" id="ESV55121.1"/>
    </source>
</evidence>
<evidence type="ECO:0000256" key="2">
    <source>
        <dbReference type="ARBA" id="ARBA00023125"/>
    </source>
</evidence>
<name>V6Z4C1_STRAG</name>
<comment type="caution">
    <text evidence="5">The sequence shown here is derived from an EMBL/GenBank/DDBJ whole genome shotgun (WGS) entry which is preliminary data.</text>
</comment>
<feature type="domain" description="Tyr recombinase" evidence="4">
    <location>
        <begin position="169"/>
        <end position="348"/>
    </location>
</feature>
<dbReference type="InterPro" id="IPR002104">
    <property type="entry name" value="Integrase_catalytic"/>
</dbReference>
<evidence type="ECO:0000256" key="3">
    <source>
        <dbReference type="ARBA" id="ARBA00023172"/>
    </source>
</evidence>
<dbReference type="Gene3D" id="1.10.150.130">
    <property type="match status" value="1"/>
</dbReference>
<dbReference type="GO" id="GO:0006310">
    <property type="term" value="P:DNA recombination"/>
    <property type="evidence" value="ECO:0007669"/>
    <property type="project" value="UniProtKB-KW"/>
</dbReference>
<dbReference type="eggNOG" id="COG0582">
    <property type="taxonomic scope" value="Bacteria"/>
</dbReference>
<dbReference type="CDD" id="cd01189">
    <property type="entry name" value="INT_ICEBs1_C_like"/>
    <property type="match status" value="1"/>
</dbReference>
<proteinExistence type="inferred from homology"/>
<dbReference type="GO" id="GO:0003677">
    <property type="term" value="F:DNA binding"/>
    <property type="evidence" value="ECO:0007669"/>
    <property type="project" value="UniProtKB-KW"/>
</dbReference>
<dbReference type="PROSITE" id="PS51898">
    <property type="entry name" value="TYR_RECOMBINASE"/>
    <property type="match status" value="1"/>
</dbReference>
<dbReference type="PANTHER" id="PTHR30349">
    <property type="entry name" value="PHAGE INTEGRASE-RELATED"/>
    <property type="match status" value="1"/>
</dbReference>
<gene>
    <name evidence="5" type="ORF">SAG0136_07865</name>
</gene>
<evidence type="ECO:0000313" key="6">
    <source>
        <dbReference type="Proteomes" id="UP000018482"/>
    </source>
</evidence>
<dbReference type="Gene3D" id="1.10.443.10">
    <property type="entry name" value="Intergrase catalytic core"/>
    <property type="match status" value="1"/>
</dbReference>
<dbReference type="InterPro" id="IPR013762">
    <property type="entry name" value="Integrase-like_cat_sf"/>
</dbReference>
<dbReference type="EMBL" id="ANQC01000116">
    <property type="protein sequence ID" value="ESV55121.1"/>
    <property type="molecule type" value="Genomic_DNA"/>
</dbReference>